<proteinExistence type="predicted"/>
<dbReference type="Proteomes" id="UP000593626">
    <property type="component" value="Chromosome"/>
</dbReference>
<dbReference type="InterPro" id="IPR043519">
    <property type="entry name" value="NT_sf"/>
</dbReference>
<reference evidence="1 2" key="1">
    <citation type="submission" date="2019-07" db="EMBL/GenBank/DDBJ databases">
        <title>Genome sequence of 2 isolates from Red Sea Mangroves.</title>
        <authorList>
            <person name="Sefrji F."/>
            <person name="Michoud G."/>
            <person name="Merlino G."/>
            <person name="Daffonchio D."/>
        </authorList>
    </citation>
    <scope>NUCLEOTIDE SEQUENCE [LARGE SCALE GENOMIC DNA]</scope>
    <source>
        <strain evidence="1 2">R1DC41</strain>
    </source>
</reference>
<dbReference type="RefSeq" id="WP_239672581.1">
    <property type="nucleotide sequence ID" value="NZ_CP049742.1"/>
</dbReference>
<accession>A0A7S8HGX8</accession>
<keyword evidence="2" id="KW-1185">Reference proteome</keyword>
<gene>
    <name evidence="1" type="ORF">G8O30_13485</name>
</gene>
<evidence type="ECO:0000313" key="1">
    <source>
        <dbReference type="EMBL" id="QPC47900.1"/>
    </source>
</evidence>
<dbReference type="AlphaFoldDB" id="A0A7S8HGX8"/>
<dbReference type="SUPFAM" id="SSF81301">
    <property type="entry name" value="Nucleotidyltransferase"/>
    <property type="match status" value="1"/>
</dbReference>
<dbReference type="KEGG" id="mcui:G8O30_13485"/>
<evidence type="ECO:0000313" key="2">
    <source>
        <dbReference type="Proteomes" id="UP000593626"/>
    </source>
</evidence>
<name>A0A7S8HGX8_9BACI</name>
<protein>
    <submittedName>
        <fullName evidence="1">Nucleotidyltransferase domain-containing protein</fullName>
    </submittedName>
</protein>
<organism evidence="1 2">
    <name type="scientific">Mangrovibacillus cuniculi</name>
    <dbReference type="NCBI Taxonomy" id="2593652"/>
    <lineage>
        <taxon>Bacteria</taxon>
        <taxon>Bacillati</taxon>
        <taxon>Bacillota</taxon>
        <taxon>Bacilli</taxon>
        <taxon>Bacillales</taxon>
        <taxon>Bacillaceae</taxon>
        <taxon>Mangrovibacillus</taxon>
    </lineage>
</organism>
<sequence>MERKPALETAQKLIQEVAPTCLAAVLAGSVSRGQATATSDLDIIIIDKHTTEATRKSFLYEGWPVELFIHNKTTYKTYFESDAKRARPTLQRMIAEGTPLVDHPFLQLVKEEASLQLMQGPEVWDEHTIRLKRYFLTDALDDFIGCTNRAEGICIANSIADQLHEFILRTNKQWIGSSKWIFRSLKHFNEELAWQYIAALEAYYQEDQKEPLLHLVDEVLTPHGGRLFEGFQLPPR</sequence>
<dbReference type="CDD" id="cd05403">
    <property type="entry name" value="NT_KNTase_like"/>
    <property type="match status" value="1"/>
</dbReference>
<keyword evidence="1" id="KW-0808">Transferase</keyword>
<dbReference type="EMBL" id="CP049742">
    <property type="protein sequence ID" value="QPC47900.1"/>
    <property type="molecule type" value="Genomic_DNA"/>
</dbReference>
<dbReference type="GO" id="GO:0016740">
    <property type="term" value="F:transferase activity"/>
    <property type="evidence" value="ECO:0007669"/>
    <property type="project" value="UniProtKB-KW"/>
</dbReference>
<dbReference type="Gene3D" id="3.30.460.10">
    <property type="entry name" value="Beta Polymerase, domain 2"/>
    <property type="match status" value="1"/>
</dbReference>